<feature type="chain" id="PRO_5024292926" evidence="2">
    <location>
        <begin position="21"/>
        <end position="116"/>
    </location>
</feature>
<sequence length="116" mass="12930">MSVTFAVMVILLNLTSIVLGDITTASRKLTSNPLTEIKTNNIILVVVVVLLFFASIVGVYYVTHSAFSFIKSLRKNKNDRITTRYGHTQKTCCQYVPMVQSDDSDVVLYEADPLLP</sequence>
<keyword evidence="1" id="KW-0472">Membrane</keyword>
<keyword evidence="1" id="KW-1133">Transmembrane helix</keyword>
<evidence type="ECO:0000256" key="2">
    <source>
        <dbReference type="SAM" id="SignalP"/>
    </source>
</evidence>
<evidence type="ECO:0000313" key="4">
    <source>
        <dbReference type="Proteomes" id="UP000327044"/>
    </source>
</evidence>
<gene>
    <name evidence="3" type="ORF">PPYR_05306</name>
</gene>
<evidence type="ECO:0000256" key="1">
    <source>
        <dbReference type="SAM" id="Phobius"/>
    </source>
</evidence>
<keyword evidence="2" id="KW-0732">Signal</keyword>
<feature type="signal peptide" evidence="2">
    <location>
        <begin position="1"/>
        <end position="20"/>
    </location>
</feature>
<feature type="transmembrane region" description="Helical" evidence="1">
    <location>
        <begin position="44"/>
        <end position="70"/>
    </location>
</feature>
<dbReference type="Proteomes" id="UP000327044">
    <property type="component" value="Unassembled WGS sequence"/>
</dbReference>
<name>A0A5N4AUA2_PHOPY</name>
<evidence type="ECO:0000313" key="3">
    <source>
        <dbReference type="EMBL" id="KAB0800952.1"/>
    </source>
</evidence>
<keyword evidence="4" id="KW-1185">Reference proteome</keyword>
<comment type="caution">
    <text evidence="3">The sequence shown here is derived from an EMBL/GenBank/DDBJ whole genome shotgun (WGS) entry which is preliminary data.</text>
</comment>
<accession>A0A5N4AUA2</accession>
<protein>
    <submittedName>
        <fullName evidence="3">Uncharacterized protein</fullName>
    </submittedName>
</protein>
<dbReference type="InParanoid" id="A0A5N4AUA2"/>
<dbReference type="EMBL" id="VVIM01000003">
    <property type="protein sequence ID" value="KAB0800952.1"/>
    <property type="molecule type" value="Genomic_DNA"/>
</dbReference>
<proteinExistence type="predicted"/>
<organism evidence="3 4">
    <name type="scientific">Photinus pyralis</name>
    <name type="common">Common eastern firefly</name>
    <name type="synonym">Lampyris pyralis</name>
    <dbReference type="NCBI Taxonomy" id="7054"/>
    <lineage>
        <taxon>Eukaryota</taxon>
        <taxon>Metazoa</taxon>
        <taxon>Ecdysozoa</taxon>
        <taxon>Arthropoda</taxon>
        <taxon>Hexapoda</taxon>
        <taxon>Insecta</taxon>
        <taxon>Pterygota</taxon>
        <taxon>Neoptera</taxon>
        <taxon>Endopterygota</taxon>
        <taxon>Coleoptera</taxon>
        <taxon>Polyphaga</taxon>
        <taxon>Elateriformia</taxon>
        <taxon>Elateroidea</taxon>
        <taxon>Lampyridae</taxon>
        <taxon>Lampyrinae</taxon>
        <taxon>Photinus</taxon>
    </lineage>
</organism>
<keyword evidence="1" id="KW-0812">Transmembrane</keyword>
<reference evidence="3 4" key="1">
    <citation type="journal article" date="2018" name="Elife">
        <title>Firefly genomes illuminate parallel origins of bioluminescence in beetles.</title>
        <authorList>
            <person name="Fallon T.R."/>
            <person name="Lower S.E."/>
            <person name="Chang C.H."/>
            <person name="Bessho-Uehara M."/>
            <person name="Martin G.J."/>
            <person name="Bewick A.J."/>
            <person name="Behringer M."/>
            <person name="Debat H.J."/>
            <person name="Wong I."/>
            <person name="Day J.C."/>
            <person name="Suvorov A."/>
            <person name="Silva C.J."/>
            <person name="Stanger-Hall K.F."/>
            <person name="Hall D.W."/>
            <person name="Schmitz R.J."/>
            <person name="Nelson D.R."/>
            <person name="Lewis S.M."/>
            <person name="Shigenobu S."/>
            <person name="Bybee S.M."/>
            <person name="Larracuente A.M."/>
            <person name="Oba Y."/>
            <person name="Weng J.K."/>
        </authorList>
    </citation>
    <scope>NUCLEOTIDE SEQUENCE [LARGE SCALE GENOMIC DNA]</scope>
    <source>
        <strain evidence="3">1611_PpyrPB1</strain>
        <tissue evidence="3">Whole body</tissue>
    </source>
</reference>
<dbReference type="AlphaFoldDB" id="A0A5N4AUA2"/>